<evidence type="ECO:0000313" key="2">
    <source>
        <dbReference type="Proteomes" id="UP000095280"/>
    </source>
</evidence>
<proteinExistence type="predicted"/>
<dbReference type="AlphaFoldDB" id="A0A1I8FIB0"/>
<protein>
    <submittedName>
        <fullName evidence="3">G_PROTEIN_RECEP_F1_2 domain-containing protein</fullName>
    </submittedName>
</protein>
<reference evidence="3" key="1">
    <citation type="submission" date="2016-11" db="UniProtKB">
        <authorList>
            <consortium name="WormBaseParasite"/>
        </authorList>
    </citation>
    <scope>IDENTIFICATION</scope>
</reference>
<evidence type="ECO:0000256" key="1">
    <source>
        <dbReference type="SAM" id="SignalP"/>
    </source>
</evidence>
<dbReference type="Proteomes" id="UP000095280">
    <property type="component" value="Unplaced"/>
</dbReference>
<feature type="chain" id="PRO_5009318729" evidence="1">
    <location>
        <begin position="24"/>
        <end position="206"/>
    </location>
</feature>
<keyword evidence="1" id="KW-0732">Signal</keyword>
<feature type="signal peptide" evidence="1">
    <location>
        <begin position="1"/>
        <end position="23"/>
    </location>
</feature>
<organism evidence="2 3">
    <name type="scientific">Macrostomum lignano</name>
    <dbReference type="NCBI Taxonomy" id="282301"/>
    <lineage>
        <taxon>Eukaryota</taxon>
        <taxon>Metazoa</taxon>
        <taxon>Spiralia</taxon>
        <taxon>Lophotrochozoa</taxon>
        <taxon>Platyhelminthes</taxon>
        <taxon>Rhabditophora</taxon>
        <taxon>Macrostomorpha</taxon>
        <taxon>Macrostomida</taxon>
        <taxon>Macrostomidae</taxon>
        <taxon>Macrostomum</taxon>
    </lineage>
</organism>
<accession>A0A1I8FIB0</accession>
<sequence>IVKMLIVVVTLFALCWMPLHVFNADLKTCPEAEVLRGSGRQLQVPVTQIVGQTNGGWQRHNVRNQSRSIMDLSRAIFVVSGLLNFGSTALNGAASRKNQLHCINAAFCAVPCPEHDRRRTGFARLWVDVDATPELQPKAGLHPRKGHLLRCVWVARPMGRVICAARASSTYELAATTHRFMGPTYTANSWTDWPAAIATEASEPRP</sequence>
<dbReference type="WBParaSite" id="maker-unitig_34151-snap-gene-0.1-mRNA-1">
    <property type="protein sequence ID" value="maker-unitig_34151-snap-gene-0.1-mRNA-1"/>
    <property type="gene ID" value="maker-unitig_34151-snap-gene-0.1"/>
</dbReference>
<evidence type="ECO:0000313" key="3">
    <source>
        <dbReference type="WBParaSite" id="maker-unitig_34151-snap-gene-0.1-mRNA-1"/>
    </source>
</evidence>
<keyword evidence="2" id="KW-1185">Reference proteome</keyword>
<name>A0A1I8FIB0_9PLAT</name>